<dbReference type="InterPro" id="IPR004776">
    <property type="entry name" value="Mem_transp_PIN-like"/>
</dbReference>
<dbReference type="Proteomes" id="UP001396334">
    <property type="component" value="Unassembled WGS sequence"/>
</dbReference>
<keyword evidence="10" id="KW-1185">Reference proteome</keyword>
<accession>A0ABR2SX41</accession>
<name>A0ABR2SX41_9ROSI</name>
<evidence type="ECO:0000256" key="2">
    <source>
        <dbReference type="ARBA" id="ARBA00009177"/>
    </source>
</evidence>
<evidence type="ECO:0000256" key="5">
    <source>
        <dbReference type="ARBA" id="ARBA00022989"/>
    </source>
</evidence>
<keyword evidence="7" id="KW-0927">Auxin signaling pathway</keyword>
<keyword evidence="6" id="KW-0472">Membrane</keyword>
<dbReference type="Pfam" id="PF03547">
    <property type="entry name" value="Mem_trans"/>
    <property type="match status" value="1"/>
</dbReference>
<organism evidence="9 10">
    <name type="scientific">Hibiscus sabdariffa</name>
    <name type="common">roselle</name>
    <dbReference type="NCBI Taxonomy" id="183260"/>
    <lineage>
        <taxon>Eukaryota</taxon>
        <taxon>Viridiplantae</taxon>
        <taxon>Streptophyta</taxon>
        <taxon>Embryophyta</taxon>
        <taxon>Tracheophyta</taxon>
        <taxon>Spermatophyta</taxon>
        <taxon>Magnoliopsida</taxon>
        <taxon>eudicotyledons</taxon>
        <taxon>Gunneridae</taxon>
        <taxon>Pentapetalae</taxon>
        <taxon>rosids</taxon>
        <taxon>malvids</taxon>
        <taxon>Malvales</taxon>
        <taxon>Malvaceae</taxon>
        <taxon>Malvoideae</taxon>
        <taxon>Hibiscus</taxon>
    </lineage>
</organism>
<evidence type="ECO:0000313" key="9">
    <source>
        <dbReference type="EMBL" id="KAK9029815.1"/>
    </source>
</evidence>
<sequence length="223" mass="24287">MKESGTISHLEKEKENSNNGCSEDEVVNVIATTSSNQQTAQNVNKIAPDQSQRFKPVVAASMEREDATSTCELQSVQAKQREESSTGKVVASEKQEDVENATVPSSFSLSMLLKILRKVWFKLVRNPNSYSSLLGLSWALVSCREYNLHPDVLSTASDSDSVAPLSELATGRPPDGSIPIQIPISLERVDHPVNKEDQQVIKKSRGEVDEVMDVGGGGFNGLQ</sequence>
<proteinExistence type="inferred from homology"/>
<comment type="subcellular location">
    <subcellularLocation>
        <location evidence="1">Endomembrane system</location>
        <topology evidence="1">Multi-pass membrane protein</topology>
    </subcellularLocation>
</comment>
<evidence type="ECO:0000256" key="3">
    <source>
        <dbReference type="ARBA" id="ARBA00022448"/>
    </source>
</evidence>
<keyword evidence="4" id="KW-0812">Transmembrane</keyword>
<keyword evidence="5" id="KW-1133">Transmembrane helix</keyword>
<feature type="compositionally biased region" description="Basic and acidic residues" evidence="8">
    <location>
        <begin position="1"/>
        <end position="16"/>
    </location>
</feature>
<dbReference type="PANTHER" id="PTHR31752">
    <property type="entry name" value="AUXIN EFFLUX CARRIER COMPONENT 1B-RELATED"/>
    <property type="match status" value="1"/>
</dbReference>
<evidence type="ECO:0000256" key="4">
    <source>
        <dbReference type="ARBA" id="ARBA00022692"/>
    </source>
</evidence>
<evidence type="ECO:0000256" key="6">
    <source>
        <dbReference type="ARBA" id="ARBA00023136"/>
    </source>
</evidence>
<evidence type="ECO:0000256" key="1">
    <source>
        <dbReference type="ARBA" id="ARBA00004127"/>
    </source>
</evidence>
<dbReference type="PANTHER" id="PTHR31752:SF44">
    <property type="entry name" value="AUXIN EFFLUX CARRIER COMPONENT"/>
    <property type="match status" value="1"/>
</dbReference>
<protein>
    <submittedName>
        <fullName evidence="9">Uncharacterized protein</fullName>
    </submittedName>
</protein>
<evidence type="ECO:0000313" key="10">
    <source>
        <dbReference type="Proteomes" id="UP001396334"/>
    </source>
</evidence>
<dbReference type="EMBL" id="JBBPBN010000010">
    <property type="protein sequence ID" value="KAK9029815.1"/>
    <property type="molecule type" value="Genomic_DNA"/>
</dbReference>
<feature type="region of interest" description="Disordered" evidence="8">
    <location>
        <begin position="1"/>
        <end position="25"/>
    </location>
</feature>
<keyword evidence="3" id="KW-0813">Transport</keyword>
<gene>
    <name evidence="9" type="ORF">V6N11_031260</name>
</gene>
<dbReference type="InterPro" id="IPR051107">
    <property type="entry name" value="Auxin_Efflux_Carrier"/>
</dbReference>
<comment type="caution">
    <text evidence="9">The sequence shown here is derived from an EMBL/GenBank/DDBJ whole genome shotgun (WGS) entry which is preliminary data.</text>
</comment>
<evidence type="ECO:0000256" key="7">
    <source>
        <dbReference type="ARBA" id="ARBA00023294"/>
    </source>
</evidence>
<evidence type="ECO:0000256" key="8">
    <source>
        <dbReference type="SAM" id="MobiDB-lite"/>
    </source>
</evidence>
<comment type="similarity">
    <text evidence="2">Belongs to the auxin efflux carrier (TC 2.A.69.1) family.</text>
</comment>
<reference evidence="9 10" key="1">
    <citation type="journal article" date="2024" name="G3 (Bethesda)">
        <title>Genome assembly of Hibiscus sabdariffa L. provides insights into metabolisms of medicinal natural products.</title>
        <authorList>
            <person name="Kim T."/>
        </authorList>
    </citation>
    <scope>NUCLEOTIDE SEQUENCE [LARGE SCALE GENOMIC DNA]</scope>
    <source>
        <strain evidence="9">TK-2024</strain>
        <tissue evidence="9">Old leaves</tissue>
    </source>
</reference>